<reference evidence="1 2" key="1">
    <citation type="submission" date="2018-06" db="EMBL/GenBank/DDBJ databases">
        <authorList>
            <person name="Liu Z.-W."/>
        </authorList>
    </citation>
    <scope>NUCLEOTIDE SEQUENCE [LARGE SCALE GENOMIC DNA]</scope>
    <source>
        <strain evidence="1 2">2b14</strain>
    </source>
</reference>
<proteinExistence type="predicted"/>
<gene>
    <name evidence="1" type="ORF">DP923_10245</name>
</gene>
<reference evidence="1 2" key="2">
    <citation type="submission" date="2018-07" db="EMBL/GenBank/DDBJ databases">
        <title>Pontibacter sp. 2b14 genomic sequence and assembly.</title>
        <authorList>
            <person name="Du Z.-J."/>
        </authorList>
    </citation>
    <scope>NUCLEOTIDE SEQUENCE [LARGE SCALE GENOMIC DNA]</scope>
    <source>
        <strain evidence="1 2">2b14</strain>
    </source>
</reference>
<dbReference type="EMBL" id="QMDV01000003">
    <property type="protein sequence ID" value="RAU82176.1"/>
    <property type="molecule type" value="Genomic_DNA"/>
</dbReference>
<evidence type="ECO:0000313" key="1">
    <source>
        <dbReference type="EMBL" id="RAU82176.1"/>
    </source>
</evidence>
<organism evidence="1 2">
    <name type="scientific">Pontibacter arcticus</name>
    <dbReference type="NCBI Taxonomy" id="2080288"/>
    <lineage>
        <taxon>Bacteria</taxon>
        <taxon>Pseudomonadati</taxon>
        <taxon>Bacteroidota</taxon>
        <taxon>Cytophagia</taxon>
        <taxon>Cytophagales</taxon>
        <taxon>Hymenobacteraceae</taxon>
        <taxon>Pontibacter</taxon>
    </lineage>
</organism>
<keyword evidence="2" id="KW-1185">Reference proteome</keyword>
<sequence length="60" mass="6626">MNPKLLYICIKFSRFEKDNFIPGPGGLSGHRHPGKLHHENAAAKKDGCAKTQGWQNAVPL</sequence>
<protein>
    <submittedName>
        <fullName evidence="1">Uncharacterized protein</fullName>
    </submittedName>
</protein>
<dbReference type="Proteomes" id="UP000251692">
    <property type="component" value="Unassembled WGS sequence"/>
</dbReference>
<dbReference type="AlphaFoldDB" id="A0A364RDD5"/>
<accession>A0A364RDD5</accession>
<comment type="caution">
    <text evidence="1">The sequence shown here is derived from an EMBL/GenBank/DDBJ whole genome shotgun (WGS) entry which is preliminary data.</text>
</comment>
<name>A0A364RDD5_9BACT</name>
<evidence type="ECO:0000313" key="2">
    <source>
        <dbReference type="Proteomes" id="UP000251692"/>
    </source>
</evidence>